<evidence type="ECO:0000313" key="3">
    <source>
        <dbReference type="Proteomes" id="UP000054773"/>
    </source>
</evidence>
<dbReference type="PATRIC" id="fig|448.7.peg.2146"/>
<keyword evidence="3" id="KW-1185">Reference proteome</keyword>
<feature type="transmembrane region" description="Helical" evidence="1">
    <location>
        <begin position="113"/>
        <end position="131"/>
    </location>
</feature>
<sequence length="168" mass="18648">MDAVAISNCAYAPRLVGRTRGWDCGRWVPRPSRGTWEPGYRVYVPRLVGRTPWLGLRLVGTAAKPRYVGARVSCLRSAPCARNPALTSISDPANAIHNLAAGIRAAFMVKSRFYLHVSAAILLSGLWHFTFSRLALTEYGLIDAQFRIILCNSLAKGTYDTPDFTRHR</sequence>
<dbReference type="STRING" id="448.Lery_2049"/>
<reference evidence="2 3" key="1">
    <citation type="submission" date="2015-11" db="EMBL/GenBank/DDBJ databases">
        <title>Genomic analysis of 38 Legionella species identifies large and diverse effector repertoires.</title>
        <authorList>
            <person name="Burstein D."/>
            <person name="Amaro F."/>
            <person name="Zusman T."/>
            <person name="Lifshitz Z."/>
            <person name="Cohen O."/>
            <person name="Gilbert J.A."/>
            <person name="Pupko T."/>
            <person name="Shuman H.A."/>
            <person name="Segal G."/>
        </authorList>
    </citation>
    <scope>NUCLEOTIDE SEQUENCE [LARGE SCALE GENOMIC DNA]</scope>
    <source>
        <strain evidence="2 3">SE-32A-C8</strain>
    </source>
</reference>
<organism evidence="2 3">
    <name type="scientific">Legionella erythra</name>
    <dbReference type="NCBI Taxonomy" id="448"/>
    <lineage>
        <taxon>Bacteria</taxon>
        <taxon>Pseudomonadati</taxon>
        <taxon>Pseudomonadota</taxon>
        <taxon>Gammaproteobacteria</taxon>
        <taxon>Legionellales</taxon>
        <taxon>Legionellaceae</taxon>
        <taxon>Legionella</taxon>
    </lineage>
</organism>
<comment type="caution">
    <text evidence="2">The sequence shown here is derived from an EMBL/GenBank/DDBJ whole genome shotgun (WGS) entry which is preliminary data.</text>
</comment>
<gene>
    <name evidence="2" type="ORF">Lery_2049</name>
</gene>
<dbReference type="Proteomes" id="UP000054773">
    <property type="component" value="Unassembled WGS sequence"/>
</dbReference>
<protein>
    <submittedName>
        <fullName evidence="2">Uncharacterized protein</fullName>
    </submittedName>
</protein>
<keyword evidence="1" id="KW-0812">Transmembrane</keyword>
<dbReference type="AlphaFoldDB" id="A0A0W0TJL8"/>
<keyword evidence="1" id="KW-1133">Transmembrane helix</keyword>
<evidence type="ECO:0000313" key="2">
    <source>
        <dbReference type="EMBL" id="KTC95754.1"/>
    </source>
</evidence>
<accession>A0A0W0TJL8</accession>
<evidence type="ECO:0000256" key="1">
    <source>
        <dbReference type="SAM" id="Phobius"/>
    </source>
</evidence>
<proteinExistence type="predicted"/>
<name>A0A0W0TJL8_LEGER</name>
<keyword evidence="1" id="KW-0472">Membrane</keyword>
<dbReference type="EMBL" id="LNYA01000032">
    <property type="protein sequence ID" value="KTC95754.1"/>
    <property type="molecule type" value="Genomic_DNA"/>
</dbReference>